<dbReference type="PROSITE" id="PS50088">
    <property type="entry name" value="ANK_REPEAT"/>
    <property type="match status" value="9"/>
</dbReference>
<dbReference type="InterPro" id="IPR054471">
    <property type="entry name" value="GPIID_WHD"/>
</dbReference>
<dbReference type="PRINTS" id="PR01415">
    <property type="entry name" value="ANKYRIN"/>
</dbReference>
<feature type="repeat" description="ANK" evidence="3">
    <location>
        <begin position="1008"/>
        <end position="1040"/>
    </location>
</feature>
<dbReference type="Pfam" id="PF12796">
    <property type="entry name" value="Ank_2"/>
    <property type="match status" value="3"/>
</dbReference>
<feature type="repeat" description="ANK" evidence="3">
    <location>
        <begin position="1168"/>
        <end position="1200"/>
    </location>
</feature>
<keyword evidence="1" id="KW-0677">Repeat</keyword>
<dbReference type="Gene3D" id="1.25.40.20">
    <property type="entry name" value="Ankyrin repeat-containing domain"/>
    <property type="match status" value="2"/>
</dbReference>
<dbReference type="Gene3D" id="3.40.50.300">
    <property type="entry name" value="P-loop containing nucleotide triphosphate hydrolases"/>
    <property type="match status" value="1"/>
</dbReference>
<proteinExistence type="predicted"/>
<name>A0A9N9Z926_9HYPO</name>
<keyword evidence="6" id="KW-1185">Reference proteome</keyword>
<dbReference type="PROSITE" id="PS50837">
    <property type="entry name" value="NACHT"/>
    <property type="match status" value="1"/>
</dbReference>
<dbReference type="GO" id="GO:0003824">
    <property type="term" value="F:catalytic activity"/>
    <property type="evidence" value="ECO:0007669"/>
    <property type="project" value="InterPro"/>
</dbReference>
<feature type="repeat" description="ANK" evidence="3">
    <location>
        <begin position="1201"/>
        <end position="1233"/>
    </location>
</feature>
<accession>A0A9N9Z926</accession>
<evidence type="ECO:0000313" key="5">
    <source>
        <dbReference type="EMBL" id="CAH0051133.1"/>
    </source>
</evidence>
<dbReference type="InterPro" id="IPR035994">
    <property type="entry name" value="Nucleoside_phosphorylase_sf"/>
</dbReference>
<dbReference type="Pfam" id="PF13637">
    <property type="entry name" value="Ank_4"/>
    <property type="match status" value="1"/>
</dbReference>
<evidence type="ECO:0000256" key="1">
    <source>
        <dbReference type="ARBA" id="ARBA00022737"/>
    </source>
</evidence>
<gene>
    <name evidence="5" type="ORF">CSOL1703_00016030</name>
</gene>
<dbReference type="EMBL" id="CABFOC020000039">
    <property type="protein sequence ID" value="CAH0051133.1"/>
    <property type="molecule type" value="Genomic_DNA"/>
</dbReference>
<dbReference type="SMART" id="SM00248">
    <property type="entry name" value="ANK"/>
    <property type="match status" value="10"/>
</dbReference>
<dbReference type="Gene3D" id="3.40.50.1580">
    <property type="entry name" value="Nucleoside phosphorylase domain"/>
    <property type="match status" value="1"/>
</dbReference>
<dbReference type="InterPro" id="IPR036770">
    <property type="entry name" value="Ankyrin_rpt-contain_sf"/>
</dbReference>
<dbReference type="PANTHER" id="PTHR24198:SF165">
    <property type="entry name" value="ANKYRIN REPEAT-CONTAINING PROTEIN-RELATED"/>
    <property type="match status" value="1"/>
</dbReference>
<feature type="repeat" description="ANK" evidence="3">
    <location>
        <begin position="1041"/>
        <end position="1073"/>
    </location>
</feature>
<evidence type="ECO:0000256" key="3">
    <source>
        <dbReference type="PROSITE-ProRule" id="PRU00023"/>
    </source>
</evidence>
<feature type="repeat" description="ANK" evidence="3">
    <location>
        <begin position="975"/>
        <end position="1007"/>
    </location>
</feature>
<evidence type="ECO:0000313" key="6">
    <source>
        <dbReference type="Proteomes" id="UP000775872"/>
    </source>
</evidence>
<dbReference type="AlphaFoldDB" id="A0A9N9Z926"/>
<dbReference type="InterPro" id="IPR027417">
    <property type="entry name" value="P-loop_NTPase"/>
</dbReference>
<dbReference type="SUPFAM" id="SSF48403">
    <property type="entry name" value="Ankyrin repeat"/>
    <property type="match status" value="1"/>
</dbReference>
<evidence type="ECO:0000259" key="4">
    <source>
        <dbReference type="PROSITE" id="PS50837"/>
    </source>
</evidence>
<feature type="repeat" description="ANK" evidence="3">
    <location>
        <begin position="1075"/>
        <end position="1107"/>
    </location>
</feature>
<comment type="caution">
    <text evidence="5">The sequence shown here is derived from an EMBL/GenBank/DDBJ whole genome shotgun (WGS) entry which is preliminary data.</text>
</comment>
<dbReference type="OrthoDB" id="1577640at2759"/>
<dbReference type="PROSITE" id="PS50297">
    <property type="entry name" value="ANK_REP_REGION"/>
    <property type="match status" value="7"/>
</dbReference>
<dbReference type="GO" id="GO:0009116">
    <property type="term" value="P:nucleoside metabolic process"/>
    <property type="evidence" value="ECO:0007669"/>
    <property type="project" value="InterPro"/>
</dbReference>
<evidence type="ECO:0000256" key="2">
    <source>
        <dbReference type="ARBA" id="ARBA00023043"/>
    </source>
</evidence>
<protein>
    <recommendedName>
        <fullName evidence="4">NACHT domain-containing protein</fullName>
    </recommendedName>
</protein>
<dbReference type="Proteomes" id="UP000775872">
    <property type="component" value="Unassembled WGS sequence"/>
</dbReference>
<feature type="repeat" description="ANK" evidence="3">
    <location>
        <begin position="875"/>
        <end position="907"/>
    </location>
</feature>
<dbReference type="SUPFAM" id="SSF53167">
    <property type="entry name" value="Purine and uridine phosphorylases"/>
    <property type="match status" value="1"/>
</dbReference>
<feature type="domain" description="NACHT" evidence="4">
    <location>
        <begin position="413"/>
        <end position="554"/>
    </location>
</feature>
<dbReference type="Pfam" id="PF22939">
    <property type="entry name" value="WHD_GPIID"/>
    <property type="match status" value="1"/>
</dbReference>
<organism evidence="5 6">
    <name type="scientific">Clonostachys solani</name>
    <dbReference type="NCBI Taxonomy" id="160281"/>
    <lineage>
        <taxon>Eukaryota</taxon>
        <taxon>Fungi</taxon>
        <taxon>Dikarya</taxon>
        <taxon>Ascomycota</taxon>
        <taxon>Pezizomycotina</taxon>
        <taxon>Sordariomycetes</taxon>
        <taxon>Hypocreomycetidae</taxon>
        <taxon>Hypocreales</taxon>
        <taxon>Bionectriaceae</taxon>
        <taxon>Clonostachys</taxon>
    </lineage>
</organism>
<dbReference type="SUPFAM" id="SSF52540">
    <property type="entry name" value="P-loop containing nucleoside triphosphate hydrolases"/>
    <property type="match status" value="1"/>
</dbReference>
<feature type="repeat" description="ANK" evidence="3">
    <location>
        <begin position="941"/>
        <end position="973"/>
    </location>
</feature>
<reference evidence="5" key="1">
    <citation type="submission" date="2021-10" db="EMBL/GenBank/DDBJ databases">
        <authorList>
            <person name="Piombo E."/>
        </authorList>
    </citation>
    <scope>NUCLEOTIDE SEQUENCE</scope>
</reference>
<sequence length="1249" mass="138696">MDARMKNSDYTVGWICAISTEYVAARALLDEEHQDVEYEVPPRDSNTYTLGRFGKHMTVIAVLPDGEYGTSAATGVAKDLLNAFPNVRVGLMVGIGGGAPNQDHDVRLGDVVVSSTSNGKGGVVQYDFGKTIQDQVFHMTGFLNSAPSALRTAVSTLKGRHEMDGHGIEKIIDIALKKKPRLKKKYSRPGSSSDRLYIPELVHANGSCCVRDFSGGEKDLVPRVDRDEGDETVIHYGLIASGNQLMKDALTRDRLSTESNILCFEMEAAGLMNWFPCLVIRGICDYSDSHKNKEWQGFAAMTAAAYAKELLYQIKPNKVEAEERISKLGWSSPATHLSDKATVVHESVSRTEKVVTDIWAKQHKQEDRKVLDWLTRMDYGTRHSDIFRDHQPGTGQWLLESEEFQSWTSQNDKTLFCSGDPGAGKTVLSSVVVEHLLKNKPKTVGLALIYCNYREQASQTVEGLLSCLLRQLCEPLSPLPDQLTSLYENHKERHTLASALHLSEVLSSVVAAYSKTYIVIDALDECEKKHREKLLKELFELQAQKGINIFATSRKISDIESMFEGRAHKDIVATEADIRKYTHGRLEVLPDFIRRDSALQEEIIVAIAKAVSGMFLLARLYLDSIEGANSIKDIRTSIQNLSTGADAYDYAYDDAMQRIQGQVPNRASLAIQVLQWITFAARPLEEDELRAALSVELDAPEFDPECLVQVDMTATCAGLVTIDKTSRIIRLVHYTTQNYFERNMESFFPNAHNSITDVCITYLSFHTFSDGCASSESKYDGRLDKNPLYHYAAHAWGIHAAQVCNSSRTDERILSFLKDQKLVEASAQVLSYGLDYLNPVPRPVVTGLHLAAYFGLEGATELLCTGNNVNVLDDKKATPLSYAAKNGQENIVRFLISKGAFLETKDDEGQTPLCLAAANGHEDTVRVLAEKGASVDTQDRNKQSPLCWAAENGHEAIVRFLVEKDAFIESHDYLYGRTPLCWAARSGYEGIVRFLIEKGAAIEAEDRYGRTPLSWAARHGHKSTIQFLLGMGAAIETRDHFGWTPLCFVAQEGDEDMVAFLLDHGAFIEAQDRLYGRTPLFWAARYRREAVGNLLIERGASVKIEQQEEDPFLDFAAGCGWDAVVQSLVSRGARVRPSALIQAAKKGRRSTVDCLIELGASIKGEDRKGRTPIFYAAKKGHTDIVRLLVQRGASIESRDCDGQTPLLYSLSKDSEAGAQCLVNLGASLDVRDDEGRTFASWAMSKRIKR</sequence>
<dbReference type="InterPro" id="IPR007111">
    <property type="entry name" value="NACHT_NTPase"/>
</dbReference>
<dbReference type="InterPro" id="IPR002110">
    <property type="entry name" value="Ankyrin_rpt"/>
</dbReference>
<keyword evidence="2 3" id="KW-0040">ANK repeat</keyword>
<dbReference type="PANTHER" id="PTHR24198">
    <property type="entry name" value="ANKYRIN REPEAT AND PROTEIN KINASE DOMAIN-CONTAINING PROTEIN"/>
    <property type="match status" value="1"/>
</dbReference>
<dbReference type="Pfam" id="PF24883">
    <property type="entry name" value="NPHP3_N"/>
    <property type="match status" value="1"/>
</dbReference>
<feature type="repeat" description="ANK" evidence="3">
    <location>
        <begin position="908"/>
        <end position="940"/>
    </location>
</feature>
<dbReference type="InterPro" id="IPR056884">
    <property type="entry name" value="NPHP3-like_N"/>
</dbReference>